<keyword evidence="4" id="KW-1185">Reference proteome</keyword>
<evidence type="ECO:0000256" key="1">
    <source>
        <dbReference type="ARBA" id="ARBA00008106"/>
    </source>
</evidence>
<proteinExistence type="inferred from homology"/>
<dbReference type="SFLD" id="SFLDG01129">
    <property type="entry name" value="C1.5:_HAD__Beta-PGM__Phosphata"/>
    <property type="match status" value="1"/>
</dbReference>
<evidence type="ECO:0000256" key="2">
    <source>
        <dbReference type="ARBA" id="ARBA00022801"/>
    </source>
</evidence>
<dbReference type="Proteomes" id="UP000515976">
    <property type="component" value="Chromosome"/>
</dbReference>
<dbReference type="RefSeq" id="WP_166099172.1">
    <property type="nucleotide sequence ID" value="NZ_BMMY01000005.1"/>
</dbReference>
<accession>A0A7G9R1Q3</accession>
<keyword evidence="2" id="KW-0378">Hydrolase</keyword>
<dbReference type="EMBL" id="CP060712">
    <property type="protein sequence ID" value="QNN49528.1"/>
    <property type="molecule type" value="Genomic_DNA"/>
</dbReference>
<gene>
    <name evidence="3" type="ORF">H9L10_15350</name>
</gene>
<dbReference type="PANTHER" id="PTHR43316">
    <property type="entry name" value="HYDROLASE, HALOACID DELAHOGENASE-RELATED"/>
    <property type="match status" value="1"/>
</dbReference>
<evidence type="ECO:0000313" key="4">
    <source>
        <dbReference type="Proteomes" id="UP000515976"/>
    </source>
</evidence>
<dbReference type="InterPro" id="IPR006439">
    <property type="entry name" value="HAD-SF_hydro_IA"/>
</dbReference>
<dbReference type="NCBIfam" id="TIGR01428">
    <property type="entry name" value="HAD_type_II"/>
    <property type="match status" value="1"/>
</dbReference>
<dbReference type="InterPro" id="IPR023214">
    <property type="entry name" value="HAD_sf"/>
</dbReference>
<dbReference type="InterPro" id="IPR051540">
    <property type="entry name" value="S-2-haloacid_dehalogenase"/>
</dbReference>
<reference evidence="3 4" key="1">
    <citation type="submission" date="2020-08" db="EMBL/GenBank/DDBJ databases">
        <title>Genome sequence of Phycicoccus endophyticus JCM 31784T.</title>
        <authorList>
            <person name="Hyun D.-W."/>
            <person name="Bae J.-W."/>
        </authorList>
    </citation>
    <scope>NUCLEOTIDE SEQUENCE [LARGE SCALE GENOMIC DNA]</scope>
    <source>
        <strain evidence="3 4">JCM 31784</strain>
    </source>
</reference>
<name>A0A7G9R1Q3_9MICO</name>
<dbReference type="InterPro" id="IPR036412">
    <property type="entry name" value="HAD-like_sf"/>
</dbReference>
<dbReference type="SUPFAM" id="SSF56784">
    <property type="entry name" value="HAD-like"/>
    <property type="match status" value="1"/>
</dbReference>
<dbReference type="SFLD" id="SFLDS00003">
    <property type="entry name" value="Haloacid_Dehalogenase"/>
    <property type="match status" value="1"/>
</dbReference>
<dbReference type="Gene3D" id="1.10.150.240">
    <property type="entry name" value="Putative phosphatase, domain 2"/>
    <property type="match status" value="1"/>
</dbReference>
<dbReference type="Gene3D" id="3.40.50.1000">
    <property type="entry name" value="HAD superfamily/HAD-like"/>
    <property type="match status" value="1"/>
</dbReference>
<dbReference type="Pfam" id="PF00702">
    <property type="entry name" value="Hydrolase"/>
    <property type="match status" value="1"/>
</dbReference>
<dbReference type="GO" id="GO:0019120">
    <property type="term" value="F:hydrolase activity, acting on acid halide bonds, in C-halide compounds"/>
    <property type="evidence" value="ECO:0007669"/>
    <property type="project" value="InterPro"/>
</dbReference>
<protein>
    <submittedName>
        <fullName evidence="3">Haloacid dehalogenase type II</fullName>
    </submittedName>
</protein>
<sequence length="227" mass="23629">MSHPRAPQLLVLDVNETLSDMTPVRARFAEVGLPEHLAATWFAGLLRDGMALTVTGDNPSFAELARASFGSLAATTPAAPADVQRAADAVLETFMALPLHPDVEPGLRALAARGIRLVTLSNGASAVAEGLLGRAGLDGLVEHVLSVADAPRWKPDASAYRYALEVCGVEPAAAMLVAVHPWDTHGAVSAGLQAAYVDRLGVPYPATMRPPTLTVGSLTELAERLGG</sequence>
<dbReference type="InterPro" id="IPR006328">
    <property type="entry name" value="2-HAD"/>
</dbReference>
<dbReference type="KEGG" id="pei:H9L10_15350"/>
<organism evidence="3 4">
    <name type="scientific">Phycicoccus endophyticus</name>
    <dbReference type="NCBI Taxonomy" id="1690220"/>
    <lineage>
        <taxon>Bacteria</taxon>
        <taxon>Bacillati</taxon>
        <taxon>Actinomycetota</taxon>
        <taxon>Actinomycetes</taxon>
        <taxon>Micrococcales</taxon>
        <taxon>Intrasporangiaceae</taxon>
        <taxon>Phycicoccus</taxon>
    </lineage>
</organism>
<dbReference type="AlphaFoldDB" id="A0A7G9R1Q3"/>
<dbReference type="PRINTS" id="PR00413">
    <property type="entry name" value="HADHALOGNASE"/>
</dbReference>
<dbReference type="InterPro" id="IPR023198">
    <property type="entry name" value="PGP-like_dom2"/>
</dbReference>
<dbReference type="PANTHER" id="PTHR43316:SF3">
    <property type="entry name" value="HALOACID DEHALOGENASE, TYPE II (AFU_ORTHOLOGUE AFUA_2G07750)-RELATED"/>
    <property type="match status" value="1"/>
</dbReference>
<comment type="similarity">
    <text evidence="1">Belongs to the HAD-like hydrolase superfamily. S-2-haloalkanoic acid dehalogenase family.</text>
</comment>
<evidence type="ECO:0000313" key="3">
    <source>
        <dbReference type="EMBL" id="QNN49528.1"/>
    </source>
</evidence>